<dbReference type="Gene3D" id="3.40.630.30">
    <property type="match status" value="1"/>
</dbReference>
<dbReference type="GeneID" id="63860533"/>
<dbReference type="GO" id="GO:0016747">
    <property type="term" value="F:acyltransferase activity, transferring groups other than amino-acyl groups"/>
    <property type="evidence" value="ECO:0007669"/>
    <property type="project" value="InterPro"/>
</dbReference>
<evidence type="ECO:0000259" key="1">
    <source>
        <dbReference type="PROSITE" id="PS51186"/>
    </source>
</evidence>
<name>A0A8G1RMT1_9EURO</name>
<dbReference type="InterPro" id="IPR016181">
    <property type="entry name" value="Acyl_CoA_acyltransferase"/>
</dbReference>
<protein>
    <recommendedName>
        <fullName evidence="1">N-acetyltransferase domain-containing protein</fullName>
    </recommendedName>
</protein>
<reference evidence="2 3" key="1">
    <citation type="submission" date="2018-02" db="EMBL/GenBank/DDBJ databases">
        <title>The genomes of Aspergillus section Nigri reveals drivers in fungal speciation.</title>
        <authorList>
            <consortium name="DOE Joint Genome Institute"/>
            <person name="Vesth T.C."/>
            <person name="Nybo J."/>
            <person name="Theobald S."/>
            <person name="Brandl J."/>
            <person name="Frisvad J.C."/>
            <person name="Nielsen K.F."/>
            <person name="Lyhne E.K."/>
            <person name="Kogle M.E."/>
            <person name="Kuo A."/>
            <person name="Riley R."/>
            <person name="Clum A."/>
            <person name="Nolan M."/>
            <person name="Lipzen A."/>
            <person name="Salamov A."/>
            <person name="Henrissat B."/>
            <person name="Wiebenga A."/>
            <person name="De vries R.P."/>
            <person name="Grigoriev I.V."/>
            <person name="Mortensen U.H."/>
            <person name="Andersen M.R."/>
            <person name="Baker S.E."/>
        </authorList>
    </citation>
    <scope>NUCLEOTIDE SEQUENCE [LARGE SCALE GENOMIC DNA]</scope>
    <source>
        <strain evidence="2 3">CBS 313.89</strain>
    </source>
</reference>
<evidence type="ECO:0000313" key="3">
    <source>
        <dbReference type="Proteomes" id="UP000249789"/>
    </source>
</evidence>
<feature type="domain" description="N-acetyltransferase" evidence="1">
    <location>
        <begin position="103"/>
        <end position="263"/>
    </location>
</feature>
<dbReference type="PANTHER" id="PTHR43328:SF1">
    <property type="entry name" value="N-ACETYLTRANSFERASE DOMAIN-CONTAINING PROTEIN"/>
    <property type="match status" value="1"/>
</dbReference>
<dbReference type="InterPro" id="IPR000182">
    <property type="entry name" value="GNAT_dom"/>
</dbReference>
<sequence>MPILYNPQTQEPYLRLPAPLSHIILTPHRLHQLEETIAAKVPLLNDPRIYLNLTGPPYPYLREHEEEWVKSKCAAAEPVLQALRAEFQTSVPQQRYFDLCPFTVIREVTEEDPQTGHPKQDVLIGDIEIARYMFYEYRHDSPERAEAQRLNNELPPGDEGIAWGIGCYSYCAGLCSLMILSCSDFLAPSHHGRGIMTLVLRTLIQDWGVPRMNTKRLMASAFVENAGSLRVFEKNGFEVLCTLEDWAPYPENRGGGWKSLTVVQWRGF</sequence>
<keyword evidence="3" id="KW-1185">Reference proteome</keyword>
<dbReference type="AlphaFoldDB" id="A0A8G1RMT1"/>
<evidence type="ECO:0000313" key="2">
    <source>
        <dbReference type="EMBL" id="RAK75327.1"/>
    </source>
</evidence>
<gene>
    <name evidence="2" type="ORF">BO72DRAFT_433412</name>
</gene>
<dbReference type="EMBL" id="KZ824659">
    <property type="protein sequence ID" value="RAK75327.1"/>
    <property type="molecule type" value="Genomic_DNA"/>
</dbReference>
<organism evidence="2 3">
    <name type="scientific">Aspergillus fijiensis CBS 313.89</name>
    <dbReference type="NCBI Taxonomy" id="1448319"/>
    <lineage>
        <taxon>Eukaryota</taxon>
        <taxon>Fungi</taxon>
        <taxon>Dikarya</taxon>
        <taxon>Ascomycota</taxon>
        <taxon>Pezizomycotina</taxon>
        <taxon>Eurotiomycetes</taxon>
        <taxon>Eurotiomycetidae</taxon>
        <taxon>Eurotiales</taxon>
        <taxon>Aspergillaceae</taxon>
        <taxon>Aspergillus</taxon>
    </lineage>
</organism>
<dbReference type="OrthoDB" id="630895at2759"/>
<dbReference type="SUPFAM" id="SSF55729">
    <property type="entry name" value="Acyl-CoA N-acyltransferases (Nat)"/>
    <property type="match status" value="1"/>
</dbReference>
<dbReference type="PROSITE" id="PS51186">
    <property type="entry name" value="GNAT"/>
    <property type="match status" value="1"/>
</dbReference>
<dbReference type="Proteomes" id="UP000249789">
    <property type="component" value="Unassembled WGS sequence"/>
</dbReference>
<dbReference type="PANTHER" id="PTHR43328">
    <property type="entry name" value="ACETYLTRANSFERASE-RELATED"/>
    <property type="match status" value="1"/>
</dbReference>
<dbReference type="RefSeq" id="XP_040799337.1">
    <property type="nucleotide sequence ID" value="XM_040943200.1"/>
</dbReference>
<proteinExistence type="predicted"/>
<dbReference type="Pfam" id="PF13302">
    <property type="entry name" value="Acetyltransf_3"/>
    <property type="match status" value="1"/>
</dbReference>
<dbReference type="VEuPathDB" id="FungiDB:BO72DRAFT_433412"/>
<accession>A0A8G1RMT1</accession>